<organism evidence="6 7">
    <name type="scientific">Coprinopsis cinerea (strain Okayama-7 / 130 / ATCC MYA-4618 / FGSC 9003)</name>
    <name type="common">Inky cap fungus</name>
    <name type="synonym">Hormographiella aspergillata</name>
    <dbReference type="NCBI Taxonomy" id="240176"/>
    <lineage>
        <taxon>Eukaryota</taxon>
        <taxon>Fungi</taxon>
        <taxon>Dikarya</taxon>
        <taxon>Basidiomycota</taxon>
        <taxon>Agaricomycotina</taxon>
        <taxon>Agaricomycetes</taxon>
        <taxon>Agaricomycetidae</taxon>
        <taxon>Agaricales</taxon>
        <taxon>Agaricineae</taxon>
        <taxon>Psathyrellaceae</taxon>
        <taxon>Coprinopsis</taxon>
    </lineage>
</organism>
<dbReference type="InterPro" id="IPR039131">
    <property type="entry name" value="NDUFAF1"/>
</dbReference>
<evidence type="ECO:0000256" key="2">
    <source>
        <dbReference type="ARBA" id="ARBA00007884"/>
    </source>
</evidence>
<reference evidence="6 7" key="1">
    <citation type="journal article" date="2010" name="Proc. Natl. Acad. Sci. U.S.A.">
        <title>Insights into evolution of multicellular fungi from the assembled chromosomes of the mushroom Coprinopsis cinerea (Coprinus cinereus).</title>
        <authorList>
            <person name="Stajich J.E."/>
            <person name="Wilke S.K."/>
            <person name="Ahren D."/>
            <person name="Au C.H."/>
            <person name="Birren B.W."/>
            <person name="Borodovsky M."/>
            <person name="Burns C."/>
            <person name="Canback B."/>
            <person name="Casselton L.A."/>
            <person name="Cheng C.K."/>
            <person name="Deng J."/>
            <person name="Dietrich F.S."/>
            <person name="Fargo D.C."/>
            <person name="Farman M.L."/>
            <person name="Gathman A.C."/>
            <person name="Goldberg J."/>
            <person name="Guigo R."/>
            <person name="Hoegger P.J."/>
            <person name="Hooker J.B."/>
            <person name="Huggins A."/>
            <person name="James T.Y."/>
            <person name="Kamada T."/>
            <person name="Kilaru S."/>
            <person name="Kodira C."/>
            <person name="Kues U."/>
            <person name="Kupfer D."/>
            <person name="Kwan H.S."/>
            <person name="Lomsadze A."/>
            <person name="Li W."/>
            <person name="Lilly W.W."/>
            <person name="Ma L.J."/>
            <person name="Mackey A.J."/>
            <person name="Manning G."/>
            <person name="Martin F."/>
            <person name="Muraguchi H."/>
            <person name="Natvig D.O."/>
            <person name="Palmerini H."/>
            <person name="Ramesh M.A."/>
            <person name="Rehmeyer C.J."/>
            <person name="Roe B.A."/>
            <person name="Shenoy N."/>
            <person name="Stanke M."/>
            <person name="Ter-Hovhannisyan V."/>
            <person name="Tunlid A."/>
            <person name="Velagapudi R."/>
            <person name="Vision T.J."/>
            <person name="Zeng Q."/>
            <person name="Zolan M.E."/>
            <person name="Pukkila P.J."/>
        </authorList>
    </citation>
    <scope>NUCLEOTIDE SEQUENCE [LARGE SCALE GENOMIC DNA]</scope>
    <source>
        <strain evidence="7">Okayama-7 / 130 / ATCC MYA-4618 / FGSC 9003</strain>
    </source>
</reference>
<protein>
    <submittedName>
        <fullName evidence="6">Complex I intermediate-associated protein CIA30</fullName>
    </submittedName>
</protein>
<evidence type="ECO:0000256" key="3">
    <source>
        <dbReference type="ARBA" id="ARBA00023128"/>
    </source>
</evidence>
<dbReference type="EMBL" id="AACS02000004">
    <property type="protein sequence ID" value="EAU85450.1"/>
    <property type="molecule type" value="Genomic_DNA"/>
</dbReference>
<dbReference type="eggNOG" id="KOG2435">
    <property type="taxonomic scope" value="Eukaryota"/>
</dbReference>
<evidence type="ECO:0000313" key="7">
    <source>
        <dbReference type="Proteomes" id="UP000001861"/>
    </source>
</evidence>
<comment type="subcellular location">
    <subcellularLocation>
        <location evidence="1">Mitochondrion</location>
    </subcellularLocation>
</comment>
<name>A8NU21_COPC7</name>
<dbReference type="Pfam" id="PF08547">
    <property type="entry name" value="CIA30"/>
    <property type="match status" value="1"/>
</dbReference>
<evidence type="ECO:0000313" key="6">
    <source>
        <dbReference type="EMBL" id="EAU85450.1"/>
    </source>
</evidence>
<dbReference type="GO" id="GO:0005739">
    <property type="term" value="C:mitochondrion"/>
    <property type="evidence" value="ECO:0007669"/>
    <property type="project" value="UniProtKB-SubCell"/>
</dbReference>
<dbReference type="AlphaFoldDB" id="A8NU21"/>
<dbReference type="VEuPathDB" id="FungiDB:CC1G_12974"/>
<comment type="similarity">
    <text evidence="2">Belongs to the CIA30 family.</text>
</comment>
<dbReference type="OrthoDB" id="42561at2759"/>
<sequence>MSNLSRYFERSAMIMRDSLSKIILMRGAEGPSTAPKTLFTFNTQQDIDQIATGCDADIGGNSSVNIDLDTSEHNASIGREATGRFWGTMRLDVKPGYEGKIRGGYAGFRNKKRPSLFGDLTDDVSHHEYLALRLRLGGDPQTRNSYYVNIQTAGPISTDLWQHRLFFRRKDGGWEDLFIPFTNFVRTNAGEVADGRISMYRERVKSIGISILGGNSNVTGRYELGIDSIRAVNEEDVTSEPLQAEKLEEKEQE</sequence>
<dbReference type="InterPro" id="IPR008979">
    <property type="entry name" value="Galactose-bd-like_sf"/>
</dbReference>
<gene>
    <name evidence="6" type="ORF">CC1G_12974</name>
</gene>
<dbReference type="OMA" id="WIKAVAQ"/>
<accession>A8NU21</accession>
<keyword evidence="3" id="KW-0496">Mitochondrion</keyword>
<dbReference type="InParanoid" id="A8NU21"/>
<dbReference type="Proteomes" id="UP000001861">
    <property type="component" value="Unassembled WGS sequence"/>
</dbReference>
<dbReference type="GeneID" id="6012911"/>
<keyword evidence="4" id="KW-0143">Chaperone</keyword>
<dbReference type="KEGG" id="cci:CC1G_12974"/>
<proteinExistence type="inferred from homology"/>
<dbReference type="GO" id="GO:0010257">
    <property type="term" value="P:NADH dehydrogenase complex assembly"/>
    <property type="evidence" value="ECO:0007669"/>
    <property type="project" value="TreeGrafter"/>
</dbReference>
<dbReference type="GO" id="GO:0006120">
    <property type="term" value="P:mitochondrial electron transport, NADH to ubiquinone"/>
    <property type="evidence" value="ECO:0007669"/>
    <property type="project" value="TreeGrafter"/>
</dbReference>
<dbReference type="RefSeq" id="XP_001836361.1">
    <property type="nucleotide sequence ID" value="XM_001836309.1"/>
</dbReference>
<keyword evidence="7" id="KW-1185">Reference proteome</keyword>
<dbReference type="SUPFAM" id="SSF49785">
    <property type="entry name" value="Galactose-binding domain-like"/>
    <property type="match status" value="1"/>
</dbReference>
<comment type="caution">
    <text evidence="6">The sequence shown here is derived from an EMBL/GenBank/DDBJ whole genome shotgun (WGS) entry which is preliminary data.</text>
</comment>
<dbReference type="PANTHER" id="PTHR13194:SF18">
    <property type="entry name" value="COMPLEX I INTERMEDIATE-ASSOCIATED PROTEIN 30, MITOCHONDRIAL"/>
    <property type="match status" value="1"/>
</dbReference>
<feature type="domain" description="NADH:ubiquinone oxidoreductase intermediate-associated protein 30" evidence="5">
    <location>
        <begin position="39"/>
        <end position="226"/>
    </location>
</feature>
<dbReference type="GO" id="GO:0051082">
    <property type="term" value="F:unfolded protein binding"/>
    <property type="evidence" value="ECO:0007669"/>
    <property type="project" value="TreeGrafter"/>
</dbReference>
<evidence type="ECO:0000256" key="1">
    <source>
        <dbReference type="ARBA" id="ARBA00004173"/>
    </source>
</evidence>
<dbReference type="PANTHER" id="PTHR13194">
    <property type="entry name" value="COMPLEX I INTERMEDIATE-ASSOCIATED PROTEIN 30"/>
    <property type="match status" value="1"/>
</dbReference>
<evidence type="ECO:0000256" key="4">
    <source>
        <dbReference type="ARBA" id="ARBA00023186"/>
    </source>
</evidence>
<evidence type="ECO:0000259" key="5">
    <source>
        <dbReference type="Pfam" id="PF08547"/>
    </source>
</evidence>
<dbReference type="InterPro" id="IPR013857">
    <property type="entry name" value="NADH-UbQ_OxRdtase-assoc_prot30"/>
</dbReference>
<dbReference type="STRING" id="240176.A8NU21"/>